<keyword evidence="1" id="KW-0472">Membrane</keyword>
<keyword evidence="1" id="KW-0812">Transmembrane</keyword>
<reference evidence="3 4" key="1">
    <citation type="journal article" date="2011" name="Stand. Genomic Sci.">
        <title>Complete genome sequence of 'Thioalkalivibrio sulfidophilus' HL-EbGr7.</title>
        <authorList>
            <person name="Muyzer G."/>
            <person name="Sorokin D.Y."/>
            <person name="Mavromatis K."/>
            <person name="Lapidus A."/>
            <person name="Clum A."/>
            <person name="Ivanova N."/>
            <person name="Pati A."/>
            <person name="d'Haeseleer P."/>
            <person name="Woyke T."/>
            <person name="Kyrpides N.C."/>
        </authorList>
    </citation>
    <scope>NUCLEOTIDE SEQUENCE [LARGE SCALE GENOMIC DNA]</scope>
    <source>
        <strain evidence="3 4">HL-EbGR7</strain>
    </source>
</reference>
<dbReference type="GO" id="GO:0016020">
    <property type="term" value="C:membrane"/>
    <property type="evidence" value="ECO:0007669"/>
    <property type="project" value="InterPro"/>
</dbReference>
<feature type="domain" description="Signal transduction histidine kinase internal region" evidence="2">
    <location>
        <begin position="168"/>
        <end position="244"/>
    </location>
</feature>
<dbReference type="InterPro" id="IPR050640">
    <property type="entry name" value="Bact_2-comp_sensor_kinase"/>
</dbReference>
<keyword evidence="1" id="KW-1133">Transmembrane helix</keyword>
<accession>B8GSV1</accession>
<keyword evidence="4" id="KW-1185">Reference proteome</keyword>
<feature type="transmembrane region" description="Helical" evidence="1">
    <location>
        <begin position="132"/>
        <end position="152"/>
    </location>
</feature>
<evidence type="ECO:0000313" key="4">
    <source>
        <dbReference type="Proteomes" id="UP000002383"/>
    </source>
</evidence>
<dbReference type="AlphaFoldDB" id="B8GSV1"/>
<dbReference type="Pfam" id="PF06580">
    <property type="entry name" value="His_kinase"/>
    <property type="match status" value="1"/>
</dbReference>
<gene>
    <name evidence="3" type="ordered locus">Tgr7_0032</name>
</gene>
<dbReference type="STRING" id="396588.Tgr7_0032"/>
<dbReference type="InterPro" id="IPR036890">
    <property type="entry name" value="HATPase_C_sf"/>
</dbReference>
<evidence type="ECO:0000313" key="3">
    <source>
        <dbReference type="EMBL" id="ACL71136.1"/>
    </source>
</evidence>
<dbReference type="GO" id="GO:0000155">
    <property type="term" value="F:phosphorelay sensor kinase activity"/>
    <property type="evidence" value="ECO:0007669"/>
    <property type="project" value="InterPro"/>
</dbReference>
<dbReference type="InterPro" id="IPR010559">
    <property type="entry name" value="Sig_transdc_His_kin_internal"/>
</dbReference>
<dbReference type="KEGG" id="tgr:Tgr7_0032"/>
<sequence>MTEEKQSAQGTGNGADAGAFLPNFCSSHTLFLVVLIAQLLAFILALARGPAPEGFWVALAFTSLFVQWVALGTVLVLCLARRSLLSLPPLQAAGAAWLIVLVVTVIFSLLALWTGSYLGLKPHMPVTDHLGFLGRTVSISAIVSAVALRYLYVQHQWKQNVEAEARSRIQALQARIRPHFLFNSMNTIASLTRSRPDAAEMAVEDLADLFRATLTDKDTLTLGEELELARRYVRIEALRLGERLNVHWQLDEALPMDYPMPGLVLQPLVENAIYHGIEPLTEGGEITIGLSLSDKNLKIEVVNPLAPPRNRRKPGNRIAQDNIRQRLDLAFRGQALMEVIEETDRYRVILVLPRRNVDESTGRR</sequence>
<dbReference type="Proteomes" id="UP000002383">
    <property type="component" value="Chromosome"/>
</dbReference>
<feature type="transmembrane region" description="Helical" evidence="1">
    <location>
        <begin position="92"/>
        <end position="112"/>
    </location>
</feature>
<name>B8GSV1_THISH</name>
<dbReference type="PANTHER" id="PTHR34220:SF7">
    <property type="entry name" value="SENSOR HISTIDINE KINASE YPDA"/>
    <property type="match status" value="1"/>
</dbReference>
<evidence type="ECO:0000259" key="2">
    <source>
        <dbReference type="Pfam" id="PF06580"/>
    </source>
</evidence>
<dbReference type="RefSeq" id="WP_012636625.1">
    <property type="nucleotide sequence ID" value="NC_011901.1"/>
</dbReference>
<feature type="transmembrane region" description="Helical" evidence="1">
    <location>
        <begin position="55"/>
        <end position="80"/>
    </location>
</feature>
<dbReference type="EMBL" id="CP001339">
    <property type="protein sequence ID" value="ACL71136.1"/>
    <property type="molecule type" value="Genomic_DNA"/>
</dbReference>
<organism evidence="3 4">
    <name type="scientific">Thioalkalivibrio sulfidiphilus (strain HL-EbGR7)</name>
    <dbReference type="NCBI Taxonomy" id="396588"/>
    <lineage>
        <taxon>Bacteria</taxon>
        <taxon>Pseudomonadati</taxon>
        <taxon>Pseudomonadota</taxon>
        <taxon>Gammaproteobacteria</taxon>
        <taxon>Chromatiales</taxon>
        <taxon>Ectothiorhodospiraceae</taxon>
        <taxon>Thioalkalivibrio</taxon>
    </lineage>
</organism>
<evidence type="ECO:0000256" key="1">
    <source>
        <dbReference type="SAM" id="Phobius"/>
    </source>
</evidence>
<feature type="transmembrane region" description="Helical" evidence="1">
    <location>
        <begin position="30"/>
        <end position="49"/>
    </location>
</feature>
<dbReference type="SUPFAM" id="SSF55874">
    <property type="entry name" value="ATPase domain of HSP90 chaperone/DNA topoisomerase II/histidine kinase"/>
    <property type="match status" value="1"/>
</dbReference>
<proteinExistence type="predicted"/>
<dbReference type="PANTHER" id="PTHR34220">
    <property type="entry name" value="SENSOR HISTIDINE KINASE YPDA"/>
    <property type="match status" value="1"/>
</dbReference>
<keyword evidence="3" id="KW-0418">Kinase</keyword>
<dbReference type="HOGENOM" id="CLU_020473_1_1_6"/>
<dbReference type="OrthoDB" id="2514702at2"/>
<dbReference type="eggNOG" id="COG2972">
    <property type="taxonomic scope" value="Bacteria"/>
</dbReference>
<keyword evidence="3" id="KW-0808">Transferase</keyword>
<dbReference type="Gene3D" id="3.30.565.10">
    <property type="entry name" value="Histidine kinase-like ATPase, C-terminal domain"/>
    <property type="match status" value="1"/>
</dbReference>
<protein>
    <submittedName>
        <fullName evidence="3">Sensory transduction protein kinase AlgZ</fullName>
    </submittedName>
</protein>